<evidence type="ECO:0000256" key="1">
    <source>
        <dbReference type="ARBA" id="ARBA00022837"/>
    </source>
</evidence>
<reference evidence="3" key="1">
    <citation type="submission" date="2022-10" db="EMBL/GenBank/DDBJ databases">
        <authorList>
            <person name="Chen Y."/>
            <person name="Dougan E. K."/>
            <person name="Chan C."/>
            <person name="Rhodes N."/>
            <person name="Thang M."/>
        </authorList>
    </citation>
    <scope>NUCLEOTIDE SEQUENCE</scope>
</reference>
<dbReference type="PROSITE" id="PS00018">
    <property type="entry name" value="EF_HAND_1"/>
    <property type="match status" value="1"/>
</dbReference>
<organism evidence="3">
    <name type="scientific">Cladocopium goreaui</name>
    <dbReference type="NCBI Taxonomy" id="2562237"/>
    <lineage>
        <taxon>Eukaryota</taxon>
        <taxon>Sar</taxon>
        <taxon>Alveolata</taxon>
        <taxon>Dinophyceae</taxon>
        <taxon>Suessiales</taxon>
        <taxon>Symbiodiniaceae</taxon>
        <taxon>Cladocopium</taxon>
    </lineage>
</organism>
<dbReference type="SMART" id="SM00054">
    <property type="entry name" value="EFh"/>
    <property type="match status" value="2"/>
</dbReference>
<name>A0A9P1CYA4_9DINO</name>
<accession>A0A9P1CYA4</accession>
<comment type="caution">
    <text evidence="3">The sequence shown here is derived from an EMBL/GenBank/DDBJ whole genome shotgun (WGS) entry which is preliminary data.</text>
</comment>
<evidence type="ECO:0000313" key="3">
    <source>
        <dbReference type="EMBL" id="CAI3999655.1"/>
    </source>
</evidence>
<dbReference type="SUPFAM" id="SSF47473">
    <property type="entry name" value="EF-hand"/>
    <property type="match status" value="1"/>
</dbReference>
<evidence type="ECO:0000313" key="4">
    <source>
        <dbReference type="EMBL" id="CAL4786967.1"/>
    </source>
</evidence>
<feature type="domain" description="EF-hand" evidence="2">
    <location>
        <begin position="21"/>
        <end position="56"/>
    </location>
</feature>
<dbReference type="Gene3D" id="1.10.238.10">
    <property type="entry name" value="EF-hand"/>
    <property type="match status" value="1"/>
</dbReference>
<dbReference type="PROSITE" id="PS50222">
    <property type="entry name" value="EF_HAND_2"/>
    <property type="match status" value="1"/>
</dbReference>
<keyword evidence="5" id="KW-1185">Reference proteome</keyword>
<dbReference type="Pfam" id="PF13202">
    <property type="entry name" value="EF-hand_5"/>
    <property type="match status" value="1"/>
</dbReference>
<dbReference type="AlphaFoldDB" id="A0A9P1CYA4"/>
<sequence length="169" mass="19329">MKTASSDEELAFKQKEKDAQMYTRKVKRLFQTIDDSGDGAINFQEFSKLVQSPKLKFWMAQLELEYHDLLSLFEFLDNGDGEITLMEFIEGAARLRGNAKALDIWRIETKMEVLIEEVLKEMKGLGKEVKLQDVFDNSMFRHIKTTTIGQVSEGPERGVSVISNVISET</sequence>
<dbReference type="Proteomes" id="UP001152797">
    <property type="component" value="Unassembled WGS sequence"/>
</dbReference>
<dbReference type="OrthoDB" id="443156at2759"/>
<evidence type="ECO:0000313" key="5">
    <source>
        <dbReference type="Proteomes" id="UP001152797"/>
    </source>
</evidence>
<reference evidence="4 5" key="2">
    <citation type="submission" date="2024-05" db="EMBL/GenBank/DDBJ databases">
        <authorList>
            <person name="Chen Y."/>
            <person name="Shah S."/>
            <person name="Dougan E. K."/>
            <person name="Thang M."/>
            <person name="Chan C."/>
        </authorList>
    </citation>
    <scope>NUCLEOTIDE SEQUENCE [LARGE SCALE GENOMIC DNA]</scope>
</reference>
<dbReference type="InterPro" id="IPR011992">
    <property type="entry name" value="EF-hand-dom_pair"/>
</dbReference>
<dbReference type="GO" id="GO:0005509">
    <property type="term" value="F:calcium ion binding"/>
    <property type="evidence" value="ECO:0007669"/>
    <property type="project" value="InterPro"/>
</dbReference>
<dbReference type="EMBL" id="CAMXCT020002666">
    <property type="protein sequence ID" value="CAL1153030.1"/>
    <property type="molecule type" value="Genomic_DNA"/>
</dbReference>
<dbReference type="EMBL" id="CAMXCT010002666">
    <property type="protein sequence ID" value="CAI3999655.1"/>
    <property type="molecule type" value="Genomic_DNA"/>
</dbReference>
<keyword evidence="1" id="KW-0106">Calcium</keyword>
<evidence type="ECO:0000259" key="2">
    <source>
        <dbReference type="PROSITE" id="PS50222"/>
    </source>
</evidence>
<gene>
    <name evidence="3" type="ORF">C1SCF055_LOCUS25834</name>
</gene>
<proteinExistence type="predicted"/>
<protein>
    <submittedName>
        <fullName evidence="4">Voltage-dependent T-type calcium channel subunit alpha-1H</fullName>
    </submittedName>
</protein>
<dbReference type="InterPro" id="IPR002048">
    <property type="entry name" value="EF_hand_dom"/>
</dbReference>
<dbReference type="InterPro" id="IPR018247">
    <property type="entry name" value="EF_Hand_1_Ca_BS"/>
</dbReference>
<dbReference type="EMBL" id="CAMXCT030002666">
    <property type="protein sequence ID" value="CAL4786967.1"/>
    <property type="molecule type" value="Genomic_DNA"/>
</dbReference>